<keyword evidence="4" id="KW-0256">Endoplasmic reticulum</keyword>
<dbReference type="AlphaFoldDB" id="A0A814B1A3"/>
<evidence type="ECO:0000313" key="12">
    <source>
        <dbReference type="Proteomes" id="UP000663889"/>
    </source>
</evidence>
<dbReference type="Proteomes" id="UP000663889">
    <property type="component" value="Unassembled WGS sequence"/>
</dbReference>
<evidence type="ECO:0000256" key="4">
    <source>
        <dbReference type="ARBA" id="ARBA00022824"/>
    </source>
</evidence>
<dbReference type="Proteomes" id="UP000663874">
    <property type="component" value="Unassembled WGS sequence"/>
</dbReference>
<dbReference type="GO" id="GO:0034389">
    <property type="term" value="P:lipid droplet organization"/>
    <property type="evidence" value="ECO:0007669"/>
    <property type="project" value="InterPro"/>
</dbReference>
<name>A0A814B1A3_9BILA</name>
<dbReference type="EMBL" id="CAJNOU010000219">
    <property type="protein sequence ID" value="CAF0920596.1"/>
    <property type="molecule type" value="Genomic_DNA"/>
</dbReference>
<reference evidence="10" key="1">
    <citation type="submission" date="2021-02" db="EMBL/GenBank/DDBJ databases">
        <authorList>
            <person name="Nowell W R."/>
        </authorList>
    </citation>
    <scope>NUCLEOTIDE SEQUENCE</scope>
</reference>
<dbReference type="GO" id="GO:0019915">
    <property type="term" value="P:lipid storage"/>
    <property type="evidence" value="ECO:0007669"/>
    <property type="project" value="InterPro"/>
</dbReference>
<feature type="transmembrane region" description="Helical" evidence="9">
    <location>
        <begin position="67"/>
        <end position="86"/>
    </location>
</feature>
<accession>A0A814B1A3</accession>
<dbReference type="InterPro" id="IPR019388">
    <property type="entry name" value="FIT"/>
</dbReference>
<keyword evidence="7 9" id="KW-0472">Membrane</keyword>
<keyword evidence="5 9" id="KW-1133">Transmembrane helix</keyword>
<proteinExistence type="inferred from homology"/>
<dbReference type="GO" id="GO:0005789">
    <property type="term" value="C:endoplasmic reticulum membrane"/>
    <property type="evidence" value="ECO:0007669"/>
    <property type="project" value="UniProtKB-SubCell"/>
</dbReference>
<protein>
    <submittedName>
        <fullName evidence="10">Uncharacterized protein</fullName>
    </submittedName>
</protein>
<evidence type="ECO:0000313" key="11">
    <source>
        <dbReference type="EMBL" id="CAF3716068.1"/>
    </source>
</evidence>
<keyword evidence="2 9" id="KW-0812">Transmembrane</keyword>
<keyword evidence="6" id="KW-0443">Lipid metabolism</keyword>
<organism evidence="10 12">
    <name type="scientific">Rotaria sordida</name>
    <dbReference type="NCBI Taxonomy" id="392033"/>
    <lineage>
        <taxon>Eukaryota</taxon>
        <taxon>Metazoa</taxon>
        <taxon>Spiralia</taxon>
        <taxon>Gnathifera</taxon>
        <taxon>Rotifera</taxon>
        <taxon>Eurotatoria</taxon>
        <taxon>Bdelloidea</taxon>
        <taxon>Philodinida</taxon>
        <taxon>Philodinidae</taxon>
        <taxon>Rotaria</taxon>
    </lineage>
</organism>
<gene>
    <name evidence="11" type="ORF">FNK824_LOCUS10155</name>
    <name evidence="10" type="ORF">SEV965_LOCUS6624</name>
</gene>
<feature type="transmembrane region" description="Helical" evidence="9">
    <location>
        <begin position="137"/>
        <end position="157"/>
    </location>
</feature>
<evidence type="ECO:0000256" key="5">
    <source>
        <dbReference type="ARBA" id="ARBA00022989"/>
    </source>
</evidence>
<dbReference type="PANTHER" id="PTHR23129">
    <property type="entry name" value="ACYL-COENZYME A DIPHOSPHATASE FITM2"/>
    <property type="match status" value="1"/>
</dbReference>
<evidence type="ECO:0000256" key="1">
    <source>
        <dbReference type="ARBA" id="ARBA00004477"/>
    </source>
</evidence>
<evidence type="ECO:0000256" key="2">
    <source>
        <dbReference type="ARBA" id="ARBA00022692"/>
    </source>
</evidence>
<evidence type="ECO:0000313" key="10">
    <source>
        <dbReference type="EMBL" id="CAF0920596.1"/>
    </source>
</evidence>
<feature type="region of interest" description="Disordered" evidence="8">
    <location>
        <begin position="1"/>
        <end position="29"/>
    </location>
</feature>
<sequence>MSTIRSSQPTMVKTRPRSTSQPTVSSRKMSKSLNLPSSLTSDIFRILHNIVLVFCRRIIFAPPTLKILVYFCLIIIGPFLKDFHFIPNTSLSSKANNFNKYITKIGWMWSIFLLIPFVYLTSLIYTRGHYGLIIRHLIRLLIATTIWYIIMFLFIRIEALTGMCKPNDMRRIARRICHTSRYQWQEGRTFFLLYALLVINEEVKLYGENWKKIEDANKISIGNTNTSLSLNQNRMKMFSIPIGILYIALAILSILWEFLLLSTVLYIYNILHKLIAASFAVFFWFITYRIWYRQNNRSKIAPCAPGDGFITF</sequence>
<evidence type="ECO:0000256" key="6">
    <source>
        <dbReference type="ARBA" id="ARBA00023098"/>
    </source>
</evidence>
<dbReference type="PANTHER" id="PTHR23129:SF0">
    <property type="entry name" value="ACYL-COENZYME A DIPHOSPHATASE FITM2"/>
    <property type="match status" value="1"/>
</dbReference>
<dbReference type="HAMAP" id="MF_03230">
    <property type="entry name" value="FITM2"/>
    <property type="match status" value="1"/>
</dbReference>
<dbReference type="Pfam" id="PF10261">
    <property type="entry name" value="FIT"/>
    <property type="match status" value="1"/>
</dbReference>
<comment type="caution">
    <text evidence="10">The sequence shown here is derived from an EMBL/GenBank/DDBJ whole genome shotgun (WGS) entry which is preliminary data.</text>
</comment>
<feature type="transmembrane region" description="Helical" evidence="9">
    <location>
        <begin position="274"/>
        <end position="292"/>
    </location>
</feature>
<keyword evidence="3" id="KW-0378">Hydrolase</keyword>
<dbReference type="GO" id="GO:0010945">
    <property type="term" value="F:coenzyme A diphosphatase activity"/>
    <property type="evidence" value="ECO:0007669"/>
    <property type="project" value="InterPro"/>
</dbReference>
<feature type="transmembrane region" description="Helical" evidence="9">
    <location>
        <begin position="244"/>
        <end position="268"/>
    </location>
</feature>
<dbReference type="InterPro" id="IPR046401">
    <property type="entry name" value="FITM1/2"/>
</dbReference>
<dbReference type="EMBL" id="CAJOBE010001118">
    <property type="protein sequence ID" value="CAF3716068.1"/>
    <property type="molecule type" value="Genomic_DNA"/>
</dbReference>
<dbReference type="GO" id="GO:0008654">
    <property type="term" value="P:phospholipid biosynthetic process"/>
    <property type="evidence" value="ECO:0007669"/>
    <property type="project" value="TreeGrafter"/>
</dbReference>
<feature type="transmembrane region" description="Helical" evidence="9">
    <location>
        <begin position="106"/>
        <end position="125"/>
    </location>
</feature>
<evidence type="ECO:0000256" key="7">
    <source>
        <dbReference type="ARBA" id="ARBA00023136"/>
    </source>
</evidence>
<evidence type="ECO:0000256" key="9">
    <source>
        <dbReference type="SAM" id="Phobius"/>
    </source>
</evidence>
<evidence type="ECO:0000256" key="3">
    <source>
        <dbReference type="ARBA" id="ARBA00022801"/>
    </source>
</evidence>
<comment type="subcellular location">
    <subcellularLocation>
        <location evidence="1">Endoplasmic reticulum membrane</location>
        <topology evidence="1">Multi-pass membrane protein</topology>
    </subcellularLocation>
</comment>
<evidence type="ECO:0000256" key="8">
    <source>
        <dbReference type="SAM" id="MobiDB-lite"/>
    </source>
</evidence>